<evidence type="ECO:0000313" key="7">
    <source>
        <dbReference type="EMBL" id="MBA0762869.1"/>
    </source>
</evidence>
<evidence type="ECO:0000256" key="3">
    <source>
        <dbReference type="ARBA" id="ARBA00009361"/>
    </source>
</evidence>
<sequence length="45" mass="5583">MIEQSRPIYLRYLVDIHEKYLMNFEFNTSCLAERHIFFAHYQTIT</sequence>
<comment type="caution">
    <text evidence="7">The sequence shown here is derived from an EMBL/GenBank/DDBJ whole genome shotgun (WGS) entry which is preliminary data.</text>
</comment>
<reference evidence="7 8" key="1">
    <citation type="journal article" date="2019" name="Genome Biol. Evol.">
        <title>Insights into the evolution of the New World diploid cottons (Gossypium, subgenus Houzingenia) based on genome sequencing.</title>
        <authorList>
            <person name="Grover C.E."/>
            <person name="Arick M.A. 2nd"/>
            <person name="Thrash A."/>
            <person name="Conover J.L."/>
            <person name="Sanders W.S."/>
            <person name="Peterson D.G."/>
            <person name="Frelichowski J.E."/>
            <person name="Scheffler J.A."/>
            <person name="Scheffler B.E."/>
            <person name="Wendel J.F."/>
        </authorList>
    </citation>
    <scope>NUCLEOTIDE SEQUENCE [LARGE SCALE GENOMIC DNA]</scope>
    <source>
        <strain evidence="7">8</strain>
        <tissue evidence="7">Leaf</tissue>
    </source>
</reference>
<dbReference type="PANTHER" id="PTHR33078">
    <property type="entry name" value="PROTEIN YCF2-RELATED"/>
    <property type="match status" value="1"/>
</dbReference>
<evidence type="ECO:0000256" key="2">
    <source>
        <dbReference type="ARBA" id="ARBA00004474"/>
    </source>
</evidence>
<dbReference type="Proteomes" id="UP000593568">
    <property type="component" value="Unassembled WGS sequence"/>
</dbReference>
<evidence type="ECO:0000256" key="5">
    <source>
        <dbReference type="ARBA" id="ARBA00022741"/>
    </source>
</evidence>
<comment type="function">
    <text evidence="1">Probable ATPase of unknown function. Its presence in a non-photosynthetic plant (Epifagus virginiana) and experiments in tobacco indicate that it has an essential function which is probably not related to photosynthesis.</text>
</comment>
<comment type="subcellular location">
    <subcellularLocation>
        <location evidence="2">Plastid</location>
    </subcellularLocation>
</comment>
<organism evidence="7 8">
    <name type="scientific">Gossypium trilobum</name>
    <dbReference type="NCBI Taxonomy" id="34281"/>
    <lineage>
        <taxon>Eukaryota</taxon>
        <taxon>Viridiplantae</taxon>
        <taxon>Streptophyta</taxon>
        <taxon>Embryophyta</taxon>
        <taxon>Tracheophyta</taxon>
        <taxon>Spermatophyta</taxon>
        <taxon>Magnoliopsida</taxon>
        <taxon>eudicotyledons</taxon>
        <taxon>Gunneridae</taxon>
        <taxon>Pentapetalae</taxon>
        <taxon>rosids</taxon>
        <taxon>malvids</taxon>
        <taxon>Malvales</taxon>
        <taxon>Malvaceae</taxon>
        <taxon>Malvoideae</taxon>
        <taxon>Gossypium</taxon>
    </lineage>
</organism>
<accession>A0A7J9DQ83</accession>
<evidence type="ECO:0000256" key="1">
    <source>
        <dbReference type="ARBA" id="ARBA00002329"/>
    </source>
</evidence>
<protein>
    <submittedName>
        <fullName evidence="7">Uncharacterized protein</fullName>
    </submittedName>
</protein>
<evidence type="ECO:0000256" key="6">
    <source>
        <dbReference type="ARBA" id="ARBA00022840"/>
    </source>
</evidence>
<keyword evidence="5" id="KW-0547">Nucleotide-binding</keyword>
<evidence type="ECO:0000256" key="4">
    <source>
        <dbReference type="ARBA" id="ARBA00022640"/>
    </source>
</evidence>
<keyword evidence="4" id="KW-0934">Plastid</keyword>
<keyword evidence="8" id="KW-1185">Reference proteome</keyword>
<name>A0A7J9DQ83_9ROSI</name>
<dbReference type="PANTHER" id="PTHR33078:SF100">
    <property type="entry name" value="PROTEIN YCF2"/>
    <property type="match status" value="1"/>
</dbReference>
<dbReference type="EMBL" id="JABEZW010000004">
    <property type="protein sequence ID" value="MBA0762869.1"/>
    <property type="molecule type" value="Genomic_DNA"/>
</dbReference>
<gene>
    <name evidence="7" type="ORF">Gotri_012421</name>
</gene>
<feature type="non-terminal residue" evidence="7">
    <location>
        <position position="45"/>
    </location>
</feature>
<proteinExistence type="inferred from homology"/>
<dbReference type="GO" id="GO:0009536">
    <property type="term" value="C:plastid"/>
    <property type="evidence" value="ECO:0007669"/>
    <property type="project" value="UniProtKB-SubCell"/>
</dbReference>
<dbReference type="GO" id="GO:0005524">
    <property type="term" value="F:ATP binding"/>
    <property type="evidence" value="ECO:0007669"/>
    <property type="project" value="UniProtKB-KW"/>
</dbReference>
<keyword evidence="6" id="KW-0067">ATP-binding</keyword>
<comment type="similarity">
    <text evidence="3">Belongs to the Ycf2 family.</text>
</comment>
<dbReference type="AlphaFoldDB" id="A0A7J9DQ83"/>
<evidence type="ECO:0000313" key="8">
    <source>
        <dbReference type="Proteomes" id="UP000593568"/>
    </source>
</evidence>